<gene>
    <name evidence="2" type="ORF">CP557_17875</name>
</gene>
<feature type="compositionally biased region" description="Basic and acidic residues" evidence="1">
    <location>
        <begin position="1"/>
        <end position="10"/>
    </location>
</feature>
<reference evidence="2 3" key="1">
    <citation type="submission" date="2017-09" db="EMBL/GenBank/DDBJ databases">
        <title>Genome sequences of Natrinema ejinorence JCM 13890T.</title>
        <authorList>
            <person name="Roh S.W."/>
            <person name="Kim Y.B."/>
            <person name="Kim J.Y."/>
        </authorList>
    </citation>
    <scope>NUCLEOTIDE SEQUENCE [LARGE SCALE GENOMIC DNA]</scope>
    <source>
        <strain evidence="2 3">JCM 13890</strain>
    </source>
</reference>
<evidence type="ECO:0000313" key="3">
    <source>
        <dbReference type="Proteomes" id="UP000219689"/>
    </source>
</evidence>
<comment type="caution">
    <text evidence="2">The sequence shown here is derived from an EMBL/GenBank/DDBJ whole genome shotgun (WGS) entry which is preliminary data.</text>
</comment>
<dbReference type="EMBL" id="NXNI01000001">
    <property type="protein sequence ID" value="PCR92234.1"/>
    <property type="molecule type" value="Genomic_DNA"/>
</dbReference>
<feature type="compositionally biased region" description="Low complexity" evidence="1">
    <location>
        <begin position="11"/>
        <end position="21"/>
    </location>
</feature>
<evidence type="ECO:0000256" key="1">
    <source>
        <dbReference type="SAM" id="MobiDB-lite"/>
    </source>
</evidence>
<organism evidence="2 3">
    <name type="scientific">Natrinema ejinorense</name>
    <dbReference type="NCBI Taxonomy" id="373386"/>
    <lineage>
        <taxon>Archaea</taxon>
        <taxon>Methanobacteriati</taxon>
        <taxon>Methanobacteriota</taxon>
        <taxon>Stenosarchaea group</taxon>
        <taxon>Halobacteria</taxon>
        <taxon>Halobacteriales</taxon>
        <taxon>Natrialbaceae</taxon>
        <taxon>Natrinema</taxon>
    </lineage>
</organism>
<sequence>MVRSTDRSETSSDGVSRSSGSPTPEGDALEAPGSNADVRSVSEPVAAAPIGTALARRWRRPSRPVLLDPDRSGDRRAGVRQARPVATGARPTAVGSGSPRRRVPSDPLGVSPPREDAACPWVAVPSSADDCDRSGRLGPPDRTPWAVIDARSVDGGEGDPFAVANDRSAGPVRSERPDFVR</sequence>
<evidence type="ECO:0000313" key="2">
    <source>
        <dbReference type="EMBL" id="PCR92234.1"/>
    </source>
</evidence>
<dbReference type="AlphaFoldDB" id="A0A2A5QZK4"/>
<protein>
    <submittedName>
        <fullName evidence="2">Uncharacterized protein</fullName>
    </submittedName>
</protein>
<accession>A0A2A5QZK4</accession>
<dbReference type="Proteomes" id="UP000219689">
    <property type="component" value="Unassembled WGS sequence"/>
</dbReference>
<name>A0A2A5QZK4_9EURY</name>
<proteinExistence type="predicted"/>
<feature type="region of interest" description="Disordered" evidence="1">
    <location>
        <begin position="1"/>
        <end position="181"/>
    </location>
</feature>
<feature type="compositionally biased region" description="Basic and acidic residues" evidence="1">
    <location>
        <begin position="68"/>
        <end position="77"/>
    </location>
</feature>
<keyword evidence="3" id="KW-1185">Reference proteome</keyword>